<keyword evidence="4" id="KW-0678">Repressor</keyword>
<dbReference type="PANTHER" id="PTHR34984:SF1">
    <property type="entry name" value="CARBON STORAGE REGULATOR"/>
    <property type="match status" value="1"/>
</dbReference>
<evidence type="ECO:0000256" key="3">
    <source>
        <dbReference type="ARBA" id="ARBA00022884"/>
    </source>
</evidence>
<dbReference type="PANTHER" id="PTHR34984">
    <property type="entry name" value="CARBON STORAGE REGULATOR"/>
    <property type="match status" value="1"/>
</dbReference>
<dbReference type="RefSeq" id="WP_178365527.1">
    <property type="nucleotide sequence ID" value="NZ_JACADJ010000007.1"/>
</dbReference>
<organism evidence="5 6">
    <name type="scientific">Desulfobacter latus</name>
    <dbReference type="NCBI Taxonomy" id="2292"/>
    <lineage>
        <taxon>Bacteria</taxon>
        <taxon>Pseudomonadati</taxon>
        <taxon>Thermodesulfobacteriota</taxon>
        <taxon>Desulfobacteria</taxon>
        <taxon>Desulfobacterales</taxon>
        <taxon>Desulfobacteraceae</taxon>
        <taxon>Desulfobacter</taxon>
    </lineage>
</organism>
<evidence type="ECO:0000256" key="4">
    <source>
        <dbReference type="HAMAP-Rule" id="MF_00167"/>
    </source>
</evidence>
<dbReference type="NCBIfam" id="TIGR00202">
    <property type="entry name" value="csrA"/>
    <property type="match status" value="1"/>
</dbReference>
<sequence>MLILTRKVGESIVIANDIIVKVLETGKNSIRIGIDAPREISILRQEVFDAIQKENILSSRKTDNIDIAKAARLIGNKGFEKKENED</sequence>
<evidence type="ECO:0000256" key="1">
    <source>
        <dbReference type="ARBA" id="ARBA00022490"/>
    </source>
</evidence>
<keyword evidence="3 4" id="KW-0694">RNA-binding</keyword>
<keyword evidence="1 4" id="KW-0963">Cytoplasm</keyword>
<dbReference type="GO" id="GO:0044781">
    <property type="term" value="P:bacterial-type flagellum organization"/>
    <property type="evidence" value="ECO:0007669"/>
    <property type="project" value="UniProtKB-KW"/>
</dbReference>
<dbReference type="GO" id="GO:0006109">
    <property type="term" value="P:regulation of carbohydrate metabolic process"/>
    <property type="evidence" value="ECO:0007669"/>
    <property type="project" value="InterPro"/>
</dbReference>
<dbReference type="GO" id="GO:0005829">
    <property type="term" value="C:cytosol"/>
    <property type="evidence" value="ECO:0007669"/>
    <property type="project" value="TreeGrafter"/>
</dbReference>
<evidence type="ECO:0000256" key="2">
    <source>
        <dbReference type="ARBA" id="ARBA00022845"/>
    </source>
</evidence>
<keyword evidence="6" id="KW-1185">Reference proteome</keyword>
<keyword evidence="2 4" id="KW-0810">Translation regulation</keyword>
<gene>
    <name evidence="4 5" type="primary">csrA</name>
    <name evidence="5" type="ORF">HXW94_03570</name>
</gene>
<protein>
    <recommendedName>
        <fullName evidence="4">Translational regulator CsrA</fullName>
    </recommendedName>
</protein>
<comment type="subcellular location">
    <subcellularLocation>
        <location evidence="4">Cytoplasm</location>
    </subcellularLocation>
</comment>
<dbReference type="InterPro" id="IPR036107">
    <property type="entry name" value="CsrA_sf"/>
</dbReference>
<name>A0A850T770_9BACT</name>
<dbReference type="InterPro" id="IPR003751">
    <property type="entry name" value="CsrA"/>
</dbReference>
<keyword evidence="4" id="KW-1005">Bacterial flagellum biogenesis</keyword>
<dbReference type="HAMAP" id="MF_00167">
    <property type="entry name" value="CsrA"/>
    <property type="match status" value="1"/>
</dbReference>
<dbReference type="Gene3D" id="2.60.40.4380">
    <property type="entry name" value="Translational regulator CsrA"/>
    <property type="match status" value="1"/>
</dbReference>
<comment type="caution">
    <text evidence="5">The sequence shown here is derived from an EMBL/GenBank/DDBJ whole genome shotgun (WGS) entry which is preliminary data.</text>
</comment>
<comment type="subunit">
    <text evidence="4">Homodimer; the beta-strands of each monomer intercalate to form a hydrophobic core, while the alpha-helices form wings that extend away from the core.</text>
</comment>
<dbReference type="GO" id="GO:0048027">
    <property type="term" value="F:mRNA 5'-UTR binding"/>
    <property type="evidence" value="ECO:0007669"/>
    <property type="project" value="UniProtKB-UniRule"/>
</dbReference>
<comment type="function">
    <text evidence="4">A translational regulator that binds mRNA to regulate translation initiation and/or mRNA stability. Usually binds in the 5'-UTR at or near the Shine-Dalgarno sequence preventing ribosome-binding, thus repressing translation. Its main target seems to be the major flagellin gene, while its function is anatagonized by FliW.</text>
</comment>
<dbReference type="GO" id="GO:0045947">
    <property type="term" value="P:negative regulation of translational initiation"/>
    <property type="evidence" value="ECO:0007669"/>
    <property type="project" value="UniProtKB-UniRule"/>
</dbReference>
<accession>A0A850T770</accession>
<dbReference type="AlphaFoldDB" id="A0A850T770"/>
<dbReference type="GO" id="GO:1902208">
    <property type="term" value="P:regulation of bacterial-type flagellum assembly"/>
    <property type="evidence" value="ECO:0007669"/>
    <property type="project" value="UniProtKB-UniRule"/>
</dbReference>
<dbReference type="Proteomes" id="UP000553343">
    <property type="component" value="Unassembled WGS sequence"/>
</dbReference>
<comment type="similarity">
    <text evidence="4">Belongs to the CsrA/RsmA family.</text>
</comment>
<dbReference type="Pfam" id="PF02599">
    <property type="entry name" value="CsrA"/>
    <property type="match status" value="1"/>
</dbReference>
<dbReference type="GO" id="GO:0006402">
    <property type="term" value="P:mRNA catabolic process"/>
    <property type="evidence" value="ECO:0007669"/>
    <property type="project" value="InterPro"/>
</dbReference>
<reference evidence="5 6" key="1">
    <citation type="submission" date="2020-06" db="EMBL/GenBank/DDBJ databases">
        <title>High-quality draft genome of sulfate reducer Desulfobacter latus type strain AcrS2 isolated from marine sediment.</title>
        <authorList>
            <person name="Hoppe M."/>
            <person name="Larsen C.K."/>
            <person name="Marshall I.P.G."/>
            <person name="Schramm A."/>
            <person name="Marietou A.G."/>
        </authorList>
    </citation>
    <scope>NUCLEOTIDE SEQUENCE [LARGE SCALE GENOMIC DNA]</scope>
    <source>
        <strain evidence="5 6">AcRS2</strain>
    </source>
</reference>
<evidence type="ECO:0000313" key="5">
    <source>
        <dbReference type="EMBL" id="NWH04077.1"/>
    </source>
</evidence>
<dbReference type="NCBIfam" id="NF002469">
    <property type="entry name" value="PRK01712.1"/>
    <property type="match status" value="1"/>
</dbReference>
<proteinExistence type="inferred from homology"/>
<evidence type="ECO:0000313" key="6">
    <source>
        <dbReference type="Proteomes" id="UP000553343"/>
    </source>
</evidence>
<dbReference type="SUPFAM" id="SSF117130">
    <property type="entry name" value="CsrA-like"/>
    <property type="match status" value="1"/>
</dbReference>
<dbReference type="EMBL" id="JACADJ010000007">
    <property type="protein sequence ID" value="NWH04077.1"/>
    <property type="molecule type" value="Genomic_DNA"/>
</dbReference>